<feature type="signal peptide" evidence="1">
    <location>
        <begin position="1"/>
        <end position="21"/>
    </location>
</feature>
<sequence length="132" mass="13631">MRLSATLLLPLVGLATVWAQAAPPPLFPAPSPDEARIGLAALAESALTATAAGGPLIAPLVADRAPADARADTSWRLRARARLASGPSAGWPAAVYLEASPICETGLDRAECWRLSRLELDGAPLPFDAAAR</sequence>
<evidence type="ECO:0000256" key="1">
    <source>
        <dbReference type="SAM" id="SignalP"/>
    </source>
</evidence>
<feature type="chain" id="PRO_5011650386" evidence="1">
    <location>
        <begin position="22"/>
        <end position="132"/>
    </location>
</feature>
<dbReference type="EMBL" id="FNMZ01000003">
    <property type="protein sequence ID" value="SDX04364.1"/>
    <property type="molecule type" value="Genomic_DNA"/>
</dbReference>
<keyword evidence="3" id="KW-1185">Reference proteome</keyword>
<keyword evidence="1" id="KW-0732">Signal</keyword>
<dbReference type="RefSeq" id="WP_092681304.1">
    <property type="nucleotide sequence ID" value="NZ_FNMZ01000003.1"/>
</dbReference>
<accession>A0A1H2YIB7</accession>
<dbReference type="AlphaFoldDB" id="A0A1H2YIB7"/>
<protein>
    <submittedName>
        <fullName evidence="2">Uncharacterized protein</fullName>
    </submittedName>
</protein>
<dbReference type="Proteomes" id="UP000199118">
    <property type="component" value="Unassembled WGS sequence"/>
</dbReference>
<reference evidence="2 3" key="1">
    <citation type="submission" date="2016-10" db="EMBL/GenBank/DDBJ databases">
        <authorList>
            <person name="de Groot N.N."/>
        </authorList>
    </citation>
    <scope>NUCLEOTIDE SEQUENCE [LARGE SCALE GENOMIC DNA]</scope>
    <source>
        <strain evidence="2 3">DSM 17890</strain>
    </source>
</reference>
<proteinExistence type="predicted"/>
<gene>
    <name evidence="2" type="ORF">SAMN05444336_103125</name>
</gene>
<evidence type="ECO:0000313" key="3">
    <source>
        <dbReference type="Proteomes" id="UP000199118"/>
    </source>
</evidence>
<evidence type="ECO:0000313" key="2">
    <source>
        <dbReference type="EMBL" id="SDX04364.1"/>
    </source>
</evidence>
<name>A0A1H2YIB7_9RHOB</name>
<organism evidence="2 3">
    <name type="scientific">Albimonas donghaensis</name>
    <dbReference type="NCBI Taxonomy" id="356660"/>
    <lineage>
        <taxon>Bacteria</taxon>
        <taxon>Pseudomonadati</taxon>
        <taxon>Pseudomonadota</taxon>
        <taxon>Alphaproteobacteria</taxon>
        <taxon>Rhodobacterales</taxon>
        <taxon>Paracoccaceae</taxon>
        <taxon>Albimonas</taxon>
    </lineage>
</organism>